<organism evidence="1 2">
    <name type="scientific">Acaulospora colombiana</name>
    <dbReference type="NCBI Taxonomy" id="27376"/>
    <lineage>
        <taxon>Eukaryota</taxon>
        <taxon>Fungi</taxon>
        <taxon>Fungi incertae sedis</taxon>
        <taxon>Mucoromycota</taxon>
        <taxon>Glomeromycotina</taxon>
        <taxon>Glomeromycetes</taxon>
        <taxon>Diversisporales</taxon>
        <taxon>Acaulosporaceae</taxon>
        <taxon>Acaulospora</taxon>
    </lineage>
</organism>
<dbReference type="Proteomes" id="UP000789525">
    <property type="component" value="Unassembled WGS sequence"/>
</dbReference>
<dbReference type="EMBL" id="CAJVPT010010257">
    <property type="protein sequence ID" value="CAG8568536.1"/>
    <property type="molecule type" value="Genomic_DNA"/>
</dbReference>
<protein>
    <submittedName>
        <fullName evidence="1">15250_t:CDS:1</fullName>
    </submittedName>
</protein>
<evidence type="ECO:0000313" key="1">
    <source>
        <dbReference type="EMBL" id="CAG8568536.1"/>
    </source>
</evidence>
<evidence type="ECO:0000313" key="2">
    <source>
        <dbReference type="Proteomes" id="UP000789525"/>
    </source>
</evidence>
<gene>
    <name evidence="1" type="ORF">ACOLOM_LOCUS5510</name>
</gene>
<accession>A0ACA9M6C0</accession>
<keyword evidence="2" id="KW-1185">Reference proteome</keyword>
<name>A0ACA9M6C0_9GLOM</name>
<proteinExistence type="predicted"/>
<reference evidence="1" key="1">
    <citation type="submission" date="2021-06" db="EMBL/GenBank/DDBJ databases">
        <authorList>
            <person name="Kallberg Y."/>
            <person name="Tangrot J."/>
            <person name="Rosling A."/>
        </authorList>
    </citation>
    <scope>NUCLEOTIDE SEQUENCE</scope>
    <source>
        <strain evidence="1">CL356</strain>
    </source>
</reference>
<comment type="caution">
    <text evidence="1">The sequence shown here is derived from an EMBL/GenBank/DDBJ whole genome shotgun (WGS) entry which is preliminary data.</text>
</comment>
<sequence length="353" mass="40061">MSLEEEKEICNQAFLLESNKYKDKILPDNRIETIFVRHVMNNLMKGLNDDLMTLKSIKNVDELSKSIVGGNIVADDFSVRMSGEKQEDDKPVPFEIFVIEDDTIMNAVSFGMSKKILVFTGWLNIIEYDEEYLSVTLAHEIGHIIQRHANTARTLLWPILSVLGPLINDYLNAVTQELVESYGSGRYNQKEEKEADIIGLQIMALSGYHPKKAVELWEYISNINQRIKQMIDEEDKNKVDTLVLPSIGDTTNTDNSADISTISTQDTRKPHIILENISEFFSSHPMETVRAKYLVDFLPEAEGIYENVVANGGKARLFSLAEYGLENPIEGVKRVEEWLVSKIWNGIKCLIGL</sequence>